<keyword evidence="2" id="KW-1185">Reference proteome</keyword>
<dbReference type="OrthoDB" id="2913333at2"/>
<reference evidence="1 2" key="1">
    <citation type="journal article" date="2017" name="Int. J. Syst. Evol. Microbiol.">
        <title>Bacillus notoginsengisoli sp. nov., a novel bacterium isolated from the rhizosphere of Panax notoginseng.</title>
        <authorList>
            <person name="Zhang M.Y."/>
            <person name="Cheng J."/>
            <person name="Cai Y."/>
            <person name="Zhang T.Y."/>
            <person name="Wu Y.Y."/>
            <person name="Manikprabhu D."/>
            <person name="Li W.J."/>
            <person name="Zhang Y.X."/>
        </authorList>
    </citation>
    <scope>NUCLEOTIDE SEQUENCE [LARGE SCALE GENOMIC DNA]</scope>
    <source>
        <strain evidence="1 2">JCM 30743</strain>
    </source>
</reference>
<dbReference type="AlphaFoldDB" id="A0A417YWN7"/>
<gene>
    <name evidence="1" type="ORF">D1B31_07495</name>
</gene>
<sequence>MALIMEAKEIGLGTDLVRDFLKNNEQPALQRVAK</sequence>
<organism evidence="1 2">
    <name type="scientific">Neobacillus notoginsengisoli</name>
    <dbReference type="NCBI Taxonomy" id="1578198"/>
    <lineage>
        <taxon>Bacteria</taxon>
        <taxon>Bacillati</taxon>
        <taxon>Bacillota</taxon>
        <taxon>Bacilli</taxon>
        <taxon>Bacillales</taxon>
        <taxon>Bacillaceae</taxon>
        <taxon>Neobacillus</taxon>
    </lineage>
</organism>
<comment type="caution">
    <text evidence="1">The sequence shown here is derived from an EMBL/GenBank/DDBJ whole genome shotgun (WGS) entry which is preliminary data.</text>
</comment>
<dbReference type="EMBL" id="QWEG01000004">
    <property type="protein sequence ID" value="RHW41746.1"/>
    <property type="molecule type" value="Genomic_DNA"/>
</dbReference>
<name>A0A417YWN7_9BACI</name>
<accession>A0A417YWN7</accession>
<protein>
    <submittedName>
        <fullName evidence="1">Uncharacterized protein</fullName>
    </submittedName>
</protein>
<evidence type="ECO:0000313" key="1">
    <source>
        <dbReference type="EMBL" id="RHW41746.1"/>
    </source>
</evidence>
<evidence type="ECO:0000313" key="2">
    <source>
        <dbReference type="Proteomes" id="UP000284416"/>
    </source>
</evidence>
<dbReference type="Proteomes" id="UP000284416">
    <property type="component" value="Unassembled WGS sequence"/>
</dbReference>
<proteinExistence type="predicted"/>